<dbReference type="Gene3D" id="3.90.550.10">
    <property type="entry name" value="Spore Coat Polysaccharide Biosynthesis Protein SpsA, Chain A"/>
    <property type="match status" value="1"/>
</dbReference>
<dbReference type="Pfam" id="PF00535">
    <property type="entry name" value="Glycos_transf_2"/>
    <property type="match status" value="1"/>
</dbReference>
<feature type="domain" description="Glycosyltransferase 2-like" evidence="1">
    <location>
        <begin position="6"/>
        <end position="126"/>
    </location>
</feature>
<dbReference type="RefSeq" id="WP_158394586.1">
    <property type="nucleotide sequence ID" value="NZ_CP026548.1"/>
</dbReference>
<protein>
    <recommendedName>
        <fullName evidence="1">Glycosyltransferase 2-like domain-containing protein</fullName>
    </recommendedName>
</protein>
<dbReference type="PANTHER" id="PTHR43630">
    <property type="entry name" value="POLY-BETA-1,6-N-ACETYL-D-GLUCOSAMINE SYNTHASE"/>
    <property type="match status" value="1"/>
</dbReference>
<reference evidence="2 3" key="1">
    <citation type="submission" date="2018-02" db="EMBL/GenBank/DDBJ databases">
        <title>Complete genome sequencing of Faecalibacterium prausnitzii strains isolated from the human gut.</title>
        <authorList>
            <person name="Fitzgerald B.C."/>
            <person name="Shkoporov A.N."/>
            <person name="Ross P.R."/>
            <person name="Hill C."/>
        </authorList>
    </citation>
    <scope>NUCLEOTIDE SEQUENCE [LARGE SCALE GENOMIC DNA]</scope>
    <source>
        <strain evidence="2 3">APC942/18-1</strain>
    </source>
</reference>
<evidence type="ECO:0000313" key="2">
    <source>
        <dbReference type="EMBL" id="RAW53088.1"/>
    </source>
</evidence>
<dbReference type="InterPro" id="IPR001173">
    <property type="entry name" value="Glyco_trans_2-like"/>
</dbReference>
<evidence type="ECO:0000259" key="1">
    <source>
        <dbReference type="Pfam" id="PF00535"/>
    </source>
</evidence>
<dbReference type="CDD" id="cd02511">
    <property type="entry name" value="Beta4Glucosyltransferase"/>
    <property type="match status" value="1"/>
</dbReference>
<proteinExistence type="predicted"/>
<comment type="caution">
    <text evidence="2">The sequence shown here is derived from an EMBL/GenBank/DDBJ whole genome shotgun (WGS) entry which is preliminary data.</text>
</comment>
<dbReference type="PANTHER" id="PTHR43630:SF2">
    <property type="entry name" value="GLYCOSYLTRANSFERASE"/>
    <property type="match status" value="1"/>
</dbReference>
<name>A0AAX1QLM6_9FIRM</name>
<gene>
    <name evidence="2" type="ORF">C4N27_02785</name>
</gene>
<evidence type="ECO:0000313" key="3">
    <source>
        <dbReference type="Proteomes" id="UP000250997"/>
    </source>
</evidence>
<dbReference type="Proteomes" id="UP000250997">
    <property type="component" value="Unassembled WGS sequence"/>
</dbReference>
<dbReference type="InterPro" id="IPR029044">
    <property type="entry name" value="Nucleotide-diphossugar_trans"/>
</dbReference>
<dbReference type="SUPFAM" id="SSF53448">
    <property type="entry name" value="Nucleotide-diphospho-sugar transferases"/>
    <property type="match status" value="1"/>
</dbReference>
<dbReference type="AlphaFoldDB" id="A0AAX1QLM6"/>
<dbReference type="EMBL" id="PRLA01000001">
    <property type="protein sequence ID" value="RAW53088.1"/>
    <property type="molecule type" value="Genomic_DNA"/>
</dbReference>
<accession>A0AAX1QLM6</accession>
<sequence length="189" mass="21571">MADLTAIILTRNEEDYIAACIESIKLVAKRIVVVDSFSEDKTVSIAQGAGAEVHQHEFYNYAKQYMYAVEIADVKTTWILRIDADERLTKESAAELEKLCNENENTDVSGIVLRFYNMFLGKPMMHGGMYPWKKLSVYKAGIGNVAMFCYPKEYQLGIRPMNRDDIIEVDNLSELIALDASYKKYVEEK</sequence>
<organism evidence="2 3">
    <name type="scientific">Faecalibacterium prausnitzii</name>
    <dbReference type="NCBI Taxonomy" id="853"/>
    <lineage>
        <taxon>Bacteria</taxon>
        <taxon>Bacillati</taxon>
        <taxon>Bacillota</taxon>
        <taxon>Clostridia</taxon>
        <taxon>Eubacteriales</taxon>
        <taxon>Oscillospiraceae</taxon>
        <taxon>Faecalibacterium</taxon>
    </lineage>
</organism>